<feature type="transmembrane region" description="Helical" evidence="2">
    <location>
        <begin position="411"/>
        <end position="429"/>
    </location>
</feature>
<dbReference type="RefSeq" id="WP_055227807.1">
    <property type="nucleotide sequence ID" value="NZ_CYYV01000008.1"/>
</dbReference>
<feature type="transmembrane region" description="Helical" evidence="2">
    <location>
        <begin position="512"/>
        <end position="530"/>
    </location>
</feature>
<feature type="region of interest" description="Disordered" evidence="1">
    <location>
        <begin position="252"/>
        <end position="273"/>
    </location>
</feature>
<feature type="transmembrane region" description="Helical" evidence="2">
    <location>
        <begin position="180"/>
        <end position="196"/>
    </location>
</feature>
<feature type="transmembrane region" description="Helical" evidence="2">
    <location>
        <begin position="295"/>
        <end position="318"/>
    </location>
</feature>
<dbReference type="PANTHER" id="PTHR38454">
    <property type="entry name" value="INTEGRAL MEMBRANE PROTEIN-RELATED"/>
    <property type="match status" value="1"/>
</dbReference>
<feature type="transmembrane region" description="Helical" evidence="2">
    <location>
        <begin position="208"/>
        <end position="235"/>
    </location>
</feature>
<keyword evidence="2" id="KW-1133">Transmembrane helix</keyword>
<keyword evidence="2" id="KW-0472">Membrane</keyword>
<sequence>MKKEILKEIREPGKSRKKKGQPKGRRNGFLEGLTGKDFTAAGLFFFSLLLCRLFVLQYGVFGSSIDWISQHSTLADYFRKRFYATGNLFPDFAWNLGGGQNIYRFAYYGLLSPTMLLSYLFPFIPMDLWVMGSSALLYAADAVLFYRWISKKGLHYGNCLFTSLFFTCSTALLYHSYNQLMFVNYMPFLLLALLGVDRHFQKRKSGLLILSVLGMILTSFYFSVGGLLALTAYAVTEYLKCGTENAAYEAEQENRKVSRNQKAGAEKKQRAGEKSAGTGETLVGLRSFFGAAIRFALPVLAGILLSGILLIPSAAALFGGSGEGGRGTAAGGIAGLFTDPAMWKPQFLILRLCYTPYGIGLSAFAGVALLGRAIGKSRLREKLLSFLLLVFFCIPLFGYLLNGGLYSKDKVFIPFLPVLCAEVGLYVENQLVRKRECGKNRSTGNFKRKVMTELRELLPYLIVLILMWNAKQETYFEPYWHLGILDVICVTACYLAWRWFPAKKRLRGRELPFLPLVFSAVILAFAGKAINQEKHVMIPRKTYEALTDSKIAAAIREIRAEDPGWYRMEQYGDGGQNLANVNRIWDIGQNVSTIYSSAYNAEYKKFRDETYGINEAFRNRMMQTVSDDPLFWQFMGVKYILAETRPEGYELYRDYGDFQVYRAISAAPVAYVTDQVVSETEYKSLPYPQNQEILETAAVIPDQEMRKTTAAIPDQEKSAKSVDNFRAAADSDTKNGSVGPLFHSCFQKVNLEIPETDQEDLRIQKTADGYEIETKKSVTVSATLPGAAEGATLLAVSFEVENQKASHDMFIRINGQTNRLTGINHTYANGNTQFNYLVTMKEDGTVFIRMGKGHYILKNFETWTGMAQPLEKTEQLYSQAVTLIGGTTATYGGDGITGVVSAERDGYLITSIPYDENFVLKVDGKETLLFRANTAFLGAKIPSGEHKIVLVYHAPGRTAGSWCSLMGGMLALILVICEKKKQQNGSERAGESKMLQKQRKYYIIRV</sequence>
<gene>
    <name evidence="3" type="ORF">ERS852406_01837</name>
</gene>
<dbReference type="Pfam" id="PF09586">
    <property type="entry name" value="YfhO"/>
    <property type="match status" value="1"/>
</dbReference>
<feature type="transmembrane region" description="Helical" evidence="2">
    <location>
        <begin position="480"/>
        <end position="500"/>
    </location>
</feature>
<organism evidence="3 4">
    <name type="scientific">Fusicatenibacter saccharivorans</name>
    <dbReference type="NCBI Taxonomy" id="1150298"/>
    <lineage>
        <taxon>Bacteria</taxon>
        <taxon>Bacillati</taxon>
        <taxon>Bacillota</taxon>
        <taxon>Clostridia</taxon>
        <taxon>Lachnospirales</taxon>
        <taxon>Lachnospiraceae</taxon>
        <taxon>Fusicatenibacter</taxon>
    </lineage>
</organism>
<feature type="region of interest" description="Disordered" evidence="1">
    <location>
        <begin position="1"/>
        <end position="27"/>
    </location>
</feature>
<proteinExistence type="predicted"/>
<evidence type="ECO:0000313" key="3">
    <source>
        <dbReference type="EMBL" id="CUO37742.1"/>
    </source>
</evidence>
<protein>
    <submittedName>
        <fullName evidence="3">Predicted membrane protein</fullName>
    </submittedName>
</protein>
<evidence type="ECO:0000256" key="1">
    <source>
        <dbReference type="SAM" id="MobiDB-lite"/>
    </source>
</evidence>
<evidence type="ECO:0000256" key="2">
    <source>
        <dbReference type="SAM" id="Phobius"/>
    </source>
</evidence>
<reference evidence="3 4" key="1">
    <citation type="submission" date="2015-09" db="EMBL/GenBank/DDBJ databases">
        <authorList>
            <consortium name="Pathogen Informatics"/>
        </authorList>
    </citation>
    <scope>NUCLEOTIDE SEQUENCE [LARGE SCALE GENOMIC DNA]</scope>
    <source>
        <strain evidence="3 4">2789STDY5608849</strain>
    </source>
</reference>
<dbReference type="EMBL" id="CYYV01000008">
    <property type="protein sequence ID" value="CUO37742.1"/>
    <property type="molecule type" value="Genomic_DNA"/>
</dbReference>
<dbReference type="AlphaFoldDB" id="A0A174EII3"/>
<feature type="transmembrane region" description="Helical" evidence="2">
    <location>
        <begin position="349"/>
        <end position="371"/>
    </location>
</feature>
<dbReference type="Proteomes" id="UP000095706">
    <property type="component" value="Unassembled WGS sequence"/>
</dbReference>
<feature type="transmembrane region" description="Helical" evidence="2">
    <location>
        <begin position="105"/>
        <end position="122"/>
    </location>
</feature>
<accession>A0A174EII3</accession>
<keyword evidence="2" id="KW-0812">Transmembrane</keyword>
<feature type="compositionally biased region" description="Basic and acidic residues" evidence="1">
    <location>
        <begin position="1"/>
        <end position="14"/>
    </location>
</feature>
<dbReference type="InterPro" id="IPR018580">
    <property type="entry name" value="Uncharacterised_YfhO"/>
</dbReference>
<evidence type="ECO:0000313" key="4">
    <source>
        <dbReference type="Proteomes" id="UP000095706"/>
    </source>
</evidence>
<feature type="compositionally biased region" description="Basic and acidic residues" evidence="1">
    <location>
        <begin position="264"/>
        <end position="273"/>
    </location>
</feature>
<name>A0A174EII3_9FIRM</name>
<dbReference type="PANTHER" id="PTHR38454:SF1">
    <property type="entry name" value="INTEGRAL MEMBRANE PROTEIN"/>
    <property type="match status" value="1"/>
</dbReference>
<feature type="transmembrane region" description="Helical" evidence="2">
    <location>
        <begin position="383"/>
        <end position="405"/>
    </location>
</feature>
<feature type="transmembrane region" description="Helical" evidence="2">
    <location>
        <begin position="128"/>
        <end position="149"/>
    </location>
</feature>
<feature type="transmembrane region" description="Helical" evidence="2">
    <location>
        <begin position="450"/>
        <end position="468"/>
    </location>
</feature>
<feature type="compositionally biased region" description="Basic residues" evidence="1">
    <location>
        <begin position="15"/>
        <end position="26"/>
    </location>
</feature>